<evidence type="ECO:0000256" key="1">
    <source>
        <dbReference type="ARBA" id="ARBA00000707"/>
    </source>
</evidence>
<dbReference type="AlphaFoldDB" id="A0A915IGN3"/>
<evidence type="ECO:0000256" key="9">
    <source>
        <dbReference type="ARBA" id="ARBA00069892"/>
    </source>
</evidence>
<comment type="function">
    <text evidence="8">Cleaves 'Lys-63'-linked poly-ubiquitin chains, and with lesser efficiency 'Lys-48'-linked poly-ubiquitin chains (in vitro). May act as a deubiquitinating enzyme.</text>
</comment>
<dbReference type="PROSITE" id="PS50957">
    <property type="entry name" value="JOSEPHIN"/>
    <property type="match status" value="1"/>
</dbReference>
<accession>A0A915IGN3</accession>
<sequence>MAESTSSSNSIYHERQSWQLCAMHSLNNLFQGVAFTRDSLDDICKKLSPESGFWNPHKNCIGLGNYDVNVVISALNTKDCTAVWFDKRKSPEVIDLTKIVGFIANVPSQAKISFVTIPFIKRNHWIAMREINGTYYNLDSKLAAPELIGGVENLVQYLKGILSCKDKELFVIVNCETEKNGSWNKEKK</sequence>
<dbReference type="OMA" id="PPHIYHE"/>
<feature type="active site" evidence="11">
    <location>
        <position position="124"/>
    </location>
</feature>
<keyword evidence="6" id="KW-0833">Ubl conjugation pathway</keyword>
<feature type="active site" evidence="11">
    <location>
        <position position="21"/>
    </location>
</feature>
<dbReference type="PRINTS" id="PR01233">
    <property type="entry name" value="JOSEPHIN"/>
</dbReference>
<evidence type="ECO:0000256" key="8">
    <source>
        <dbReference type="ARBA" id="ARBA00058284"/>
    </source>
</evidence>
<evidence type="ECO:0000313" key="14">
    <source>
        <dbReference type="WBParaSite" id="nRc.2.0.1.t13033-RA"/>
    </source>
</evidence>
<dbReference type="Pfam" id="PF02099">
    <property type="entry name" value="Josephin"/>
    <property type="match status" value="1"/>
</dbReference>
<keyword evidence="4" id="KW-0963">Cytoplasm</keyword>
<dbReference type="GO" id="GO:0016579">
    <property type="term" value="P:protein deubiquitination"/>
    <property type="evidence" value="ECO:0007669"/>
    <property type="project" value="InterPro"/>
</dbReference>
<dbReference type="FunFam" id="3.90.70.40:FF:000003">
    <property type="entry name" value="josephin-2 isoform X1"/>
    <property type="match status" value="1"/>
</dbReference>
<dbReference type="InterPro" id="IPR040053">
    <property type="entry name" value="JOSD1/2"/>
</dbReference>
<proteinExistence type="predicted"/>
<dbReference type="PANTHER" id="PTHR13291">
    <property type="entry name" value="JOSEPHIN 1, 2"/>
    <property type="match status" value="1"/>
</dbReference>
<comment type="catalytic activity">
    <reaction evidence="1">
        <text>Thiol-dependent hydrolysis of ester, thioester, amide, peptide and isopeptide bonds formed by the C-terminal Gly of ubiquitin (a 76-residue protein attached to proteins as an intracellular targeting signal).</text>
        <dbReference type="EC" id="3.4.19.12"/>
    </reaction>
</comment>
<evidence type="ECO:0000256" key="2">
    <source>
        <dbReference type="ARBA" id="ARBA00004514"/>
    </source>
</evidence>
<keyword evidence="7 11" id="KW-0378">Hydrolase</keyword>
<protein>
    <recommendedName>
        <fullName evidence="9">Josephin-2</fullName>
        <ecNumber evidence="3">3.4.19.12</ecNumber>
    </recommendedName>
    <alternativeName>
        <fullName evidence="10">Josephin domain-containing protein 2</fullName>
    </alternativeName>
</protein>
<dbReference type="InterPro" id="IPR006155">
    <property type="entry name" value="Josephin"/>
</dbReference>
<dbReference type="SMART" id="SM01246">
    <property type="entry name" value="Josephin"/>
    <property type="match status" value="1"/>
</dbReference>
<dbReference type="WBParaSite" id="nRc.2.0.1.t13033-RA">
    <property type="protein sequence ID" value="nRc.2.0.1.t13033-RA"/>
    <property type="gene ID" value="nRc.2.0.1.g13033"/>
</dbReference>
<evidence type="ECO:0000256" key="7">
    <source>
        <dbReference type="ARBA" id="ARBA00022801"/>
    </source>
</evidence>
<reference evidence="14" key="1">
    <citation type="submission" date="2022-11" db="UniProtKB">
        <authorList>
            <consortium name="WormBaseParasite"/>
        </authorList>
    </citation>
    <scope>IDENTIFICATION</scope>
</reference>
<evidence type="ECO:0000313" key="13">
    <source>
        <dbReference type="Proteomes" id="UP000887565"/>
    </source>
</evidence>
<evidence type="ECO:0000256" key="6">
    <source>
        <dbReference type="ARBA" id="ARBA00022786"/>
    </source>
</evidence>
<dbReference type="EC" id="3.4.19.12" evidence="3"/>
<evidence type="ECO:0000256" key="4">
    <source>
        <dbReference type="ARBA" id="ARBA00022490"/>
    </source>
</evidence>
<keyword evidence="13" id="KW-1185">Reference proteome</keyword>
<dbReference type="GO" id="GO:0005829">
    <property type="term" value="C:cytosol"/>
    <property type="evidence" value="ECO:0007669"/>
    <property type="project" value="UniProtKB-SubCell"/>
</dbReference>
<dbReference type="PANTHER" id="PTHR13291:SF0">
    <property type="entry name" value="JOSEPHIN-LIKE PROTEIN"/>
    <property type="match status" value="1"/>
</dbReference>
<dbReference type="GO" id="GO:0006508">
    <property type="term" value="P:proteolysis"/>
    <property type="evidence" value="ECO:0007669"/>
    <property type="project" value="UniProtKB-KW"/>
</dbReference>
<dbReference type="Proteomes" id="UP000887565">
    <property type="component" value="Unplaced"/>
</dbReference>
<dbReference type="GO" id="GO:0004843">
    <property type="term" value="F:cysteine-type deubiquitinase activity"/>
    <property type="evidence" value="ECO:0007669"/>
    <property type="project" value="UniProtKB-EC"/>
</dbReference>
<evidence type="ECO:0000256" key="5">
    <source>
        <dbReference type="ARBA" id="ARBA00022670"/>
    </source>
</evidence>
<evidence type="ECO:0000256" key="3">
    <source>
        <dbReference type="ARBA" id="ARBA00012759"/>
    </source>
</evidence>
<keyword evidence="5" id="KW-0645">Protease</keyword>
<dbReference type="Gene3D" id="3.90.70.40">
    <property type="match status" value="1"/>
</dbReference>
<feature type="active site" evidence="11">
    <location>
        <position position="139"/>
    </location>
</feature>
<evidence type="ECO:0000256" key="11">
    <source>
        <dbReference type="PROSITE-ProRule" id="PRU00331"/>
    </source>
</evidence>
<comment type="subcellular location">
    <subcellularLocation>
        <location evidence="2">Cytoplasm</location>
        <location evidence="2">Cytosol</location>
    </subcellularLocation>
</comment>
<organism evidence="13 14">
    <name type="scientific">Romanomermis culicivorax</name>
    <name type="common">Nematode worm</name>
    <dbReference type="NCBI Taxonomy" id="13658"/>
    <lineage>
        <taxon>Eukaryota</taxon>
        <taxon>Metazoa</taxon>
        <taxon>Ecdysozoa</taxon>
        <taxon>Nematoda</taxon>
        <taxon>Enoplea</taxon>
        <taxon>Dorylaimia</taxon>
        <taxon>Mermithida</taxon>
        <taxon>Mermithoidea</taxon>
        <taxon>Mermithidae</taxon>
        <taxon>Romanomermis</taxon>
    </lineage>
</organism>
<evidence type="ECO:0000259" key="12">
    <source>
        <dbReference type="PROSITE" id="PS50957"/>
    </source>
</evidence>
<feature type="domain" description="Josephin" evidence="12">
    <location>
        <begin position="8"/>
        <end position="187"/>
    </location>
</feature>
<name>A0A915IGN3_ROMCU</name>
<evidence type="ECO:0000256" key="10">
    <source>
        <dbReference type="ARBA" id="ARBA00077222"/>
    </source>
</evidence>